<dbReference type="PANTHER" id="PTHR23416:SF54">
    <property type="entry name" value="ACETYLTRANSFERASE, CYSE_LACA_LPXA_NODL FAMILY (AFU_ORTHOLOGUE AFUA_2G08430)-RELATED"/>
    <property type="match status" value="1"/>
</dbReference>
<comment type="similarity">
    <text evidence="1">Belongs to the transferase hexapeptide repeat family.</text>
</comment>
<feature type="domain" description="Maltose/galactoside acetyltransferase" evidence="4">
    <location>
        <begin position="12"/>
        <end position="66"/>
    </location>
</feature>
<feature type="region of interest" description="Disordered" evidence="3">
    <location>
        <begin position="208"/>
        <end position="227"/>
    </location>
</feature>
<dbReference type="SUPFAM" id="SSF51161">
    <property type="entry name" value="Trimeric LpxA-like enzymes"/>
    <property type="match status" value="1"/>
</dbReference>
<evidence type="ECO:0000256" key="1">
    <source>
        <dbReference type="ARBA" id="ARBA00007274"/>
    </source>
</evidence>
<keyword evidence="2 5" id="KW-0808">Transferase</keyword>
<dbReference type="GO" id="GO:0016407">
    <property type="term" value="F:acetyltransferase activity"/>
    <property type="evidence" value="ECO:0007669"/>
    <property type="project" value="InterPro"/>
</dbReference>
<dbReference type="Proteomes" id="UP000554235">
    <property type="component" value="Unassembled WGS sequence"/>
</dbReference>
<name>A0A8H4LI06_9HYPO</name>
<dbReference type="PROSITE" id="PS00101">
    <property type="entry name" value="HEXAPEP_TRANSFERASES"/>
    <property type="match status" value="1"/>
</dbReference>
<proteinExistence type="inferred from homology"/>
<organism evidence="5 6">
    <name type="scientific">Fusarium albosuccineum</name>
    <dbReference type="NCBI Taxonomy" id="1237068"/>
    <lineage>
        <taxon>Eukaryota</taxon>
        <taxon>Fungi</taxon>
        <taxon>Dikarya</taxon>
        <taxon>Ascomycota</taxon>
        <taxon>Pezizomycotina</taxon>
        <taxon>Sordariomycetes</taxon>
        <taxon>Hypocreomycetidae</taxon>
        <taxon>Hypocreales</taxon>
        <taxon>Nectriaceae</taxon>
        <taxon>Fusarium</taxon>
        <taxon>Fusarium decemcellulare species complex</taxon>
    </lineage>
</organism>
<accession>A0A8H4LI06</accession>
<dbReference type="EMBL" id="JAADYS010000578">
    <property type="protein sequence ID" value="KAF4468695.1"/>
    <property type="molecule type" value="Genomic_DNA"/>
</dbReference>
<dbReference type="SMART" id="SM01266">
    <property type="entry name" value="Mac"/>
    <property type="match status" value="1"/>
</dbReference>
<reference evidence="5 6" key="1">
    <citation type="submission" date="2020-01" db="EMBL/GenBank/DDBJ databases">
        <title>Identification and distribution of gene clusters putatively required for synthesis of sphingolipid metabolism inhibitors in phylogenetically diverse species of the filamentous fungus Fusarium.</title>
        <authorList>
            <person name="Kim H.-S."/>
            <person name="Busman M."/>
            <person name="Brown D.W."/>
            <person name="Divon H."/>
            <person name="Uhlig S."/>
            <person name="Proctor R.H."/>
        </authorList>
    </citation>
    <scope>NUCLEOTIDE SEQUENCE [LARGE SCALE GENOMIC DNA]</scope>
    <source>
        <strain evidence="5 6">NRRL 20459</strain>
    </source>
</reference>
<evidence type="ECO:0000313" key="5">
    <source>
        <dbReference type="EMBL" id="KAF4468695.1"/>
    </source>
</evidence>
<dbReference type="InterPro" id="IPR024688">
    <property type="entry name" value="Mac_dom"/>
</dbReference>
<evidence type="ECO:0000259" key="4">
    <source>
        <dbReference type="SMART" id="SM01266"/>
    </source>
</evidence>
<dbReference type="PANTHER" id="PTHR23416">
    <property type="entry name" value="SIALIC ACID SYNTHASE-RELATED"/>
    <property type="match status" value="1"/>
</dbReference>
<evidence type="ECO:0000256" key="2">
    <source>
        <dbReference type="ARBA" id="ARBA00022679"/>
    </source>
</evidence>
<keyword evidence="6" id="KW-1185">Reference proteome</keyword>
<dbReference type="InterPro" id="IPR018357">
    <property type="entry name" value="Hexapep_transf_CS"/>
</dbReference>
<dbReference type="InterPro" id="IPR001451">
    <property type="entry name" value="Hexapep"/>
</dbReference>
<dbReference type="InterPro" id="IPR011004">
    <property type="entry name" value="Trimer_LpxA-like_sf"/>
</dbReference>
<dbReference type="OrthoDB" id="25818at2759"/>
<sequence>MVVFDIDEKENLARMERGEMYYAFTPQLIAVRKRCERAVNKFNKGEELTRRQIAEHWKEITNSDQPLPPPAPTENEEDEVLHEYPWITPPIKFDYGYNVKVGSGVFINANCTFIDTCPIYLGSRTILGPYVSFYSGTHPVDPVLRNGLKGPEMGAPINVGEDCWIGGNATILCGVTIGEGSTVGAGSVVTKDVPPFHVVAGNPARILRKIDRKPETEQEKKERTGSS</sequence>
<dbReference type="InterPro" id="IPR051159">
    <property type="entry name" value="Hexapeptide_acetyltransf"/>
</dbReference>
<evidence type="ECO:0000256" key="3">
    <source>
        <dbReference type="SAM" id="MobiDB-lite"/>
    </source>
</evidence>
<dbReference type="Gene3D" id="2.160.10.10">
    <property type="entry name" value="Hexapeptide repeat proteins"/>
    <property type="match status" value="1"/>
</dbReference>
<gene>
    <name evidence="5" type="ORF">FALBO_4407</name>
</gene>
<dbReference type="Pfam" id="PF14602">
    <property type="entry name" value="Hexapep_2"/>
    <property type="match status" value="1"/>
</dbReference>
<dbReference type="AlphaFoldDB" id="A0A8H4LI06"/>
<dbReference type="Pfam" id="PF12464">
    <property type="entry name" value="Mac"/>
    <property type="match status" value="1"/>
</dbReference>
<comment type="caution">
    <text evidence="5">The sequence shown here is derived from an EMBL/GenBank/DDBJ whole genome shotgun (WGS) entry which is preliminary data.</text>
</comment>
<protein>
    <submittedName>
        <fullName evidence="5">Acetyltransferase</fullName>
    </submittedName>
</protein>
<dbReference type="GO" id="GO:0008374">
    <property type="term" value="F:O-acyltransferase activity"/>
    <property type="evidence" value="ECO:0007669"/>
    <property type="project" value="TreeGrafter"/>
</dbReference>
<dbReference type="CDD" id="cd03357">
    <property type="entry name" value="LbH_MAT_GAT"/>
    <property type="match status" value="1"/>
</dbReference>
<evidence type="ECO:0000313" key="6">
    <source>
        <dbReference type="Proteomes" id="UP000554235"/>
    </source>
</evidence>